<accession>A0A2S4UXB2</accession>
<feature type="compositionally biased region" description="Low complexity" evidence="1">
    <location>
        <begin position="95"/>
        <end position="111"/>
    </location>
</feature>
<dbReference type="EMBL" id="PKSM01000224">
    <property type="protein sequence ID" value="POW01871.1"/>
    <property type="molecule type" value="Genomic_DNA"/>
</dbReference>
<sequence>MSLPPNLSNHVRSYLTGPEVDLQTVSAKQIRKKLATIFPDLDIKALRSEIDEISIPIFHEIKESLEGNVKPTVQELSLNNQPAPTSHPDQQDIKPTTTTPSSSLPALALPPRGKPGVVKTEVKPIIPKSTPNKPAPVSTNTRSGHTPNNGKSSSTSAKSKKRKSAAYVDTDDEEEGTSSTTSRKDGAPKRTRIPKEGDGPGSNKGIHLELHCSSVLSDVIGVQMSSRPQVVKKIWEYIKSNELQNPKDRRQILCDEPLKKIFNQNSVNMFTMNKLLGDHLWKPDEVVQPPPSLVPATINSGDGTDGTDGVNSNHSIMNNSLFPSLSLCTF</sequence>
<dbReference type="OrthoDB" id="10251073at2759"/>
<dbReference type="Gene3D" id="1.10.245.10">
    <property type="entry name" value="SWIB/MDM2 domain"/>
    <property type="match status" value="1"/>
</dbReference>
<organism evidence="4 5">
    <name type="scientific">Puccinia striiformis</name>
    <dbReference type="NCBI Taxonomy" id="27350"/>
    <lineage>
        <taxon>Eukaryota</taxon>
        <taxon>Fungi</taxon>
        <taxon>Dikarya</taxon>
        <taxon>Basidiomycota</taxon>
        <taxon>Pucciniomycotina</taxon>
        <taxon>Pucciniomycetes</taxon>
        <taxon>Pucciniales</taxon>
        <taxon>Pucciniaceae</taxon>
        <taxon>Puccinia</taxon>
    </lineage>
</organism>
<feature type="domain" description="DEK-C" evidence="3">
    <location>
        <begin position="1"/>
        <end position="59"/>
    </location>
</feature>
<gene>
    <name evidence="4" type="ORF">PSHT_12329</name>
</gene>
<dbReference type="CDD" id="cd10567">
    <property type="entry name" value="SWIB-MDM2_like"/>
    <property type="match status" value="1"/>
</dbReference>
<reference evidence="5" key="2">
    <citation type="journal article" date="2018" name="BMC Genomics">
        <title>Genomic insights into host adaptation between the wheat stripe rust pathogen (Puccinia striiformis f. sp. tritici) and the barley stripe rust pathogen (Puccinia striiformis f. sp. hordei).</title>
        <authorList>
            <person name="Xia C."/>
            <person name="Wang M."/>
            <person name="Yin C."/>
            <person name="Cornejo O.E."/>
            <person name="Hulbert S.H."/>
            <person name="Chen X."/>
        </authorList>
    </citation>
    <scope>NUCLEOTIDE SEQUENCE [LARGE SCALE GENOMIC DNA]</scope>
    <source>
        <strain evidence="5">93TX-2</strain>
    </source>
</reference>
<feature type="compositionally biased region" description="Polar residues" evidence="1">
    <location>
        <begin position="129"/>
        <end position="150"/>
    </location>
</feature>
<evidence type="ECO:0000259" key="2">
    <source>
        <dbReference type="PROSITE" id="PS51925"/>
    </source>
</evidence>
<dbReference type="InterPro" id="IPR019835">
    <property type="entry name" value="SWIB_domain"/>
</dbReference>
<dbReference type="VEuPathDB" id="FungiDB:PSTT_15735"/>
<reference evidence="4 5" key="1">
    <citation type="submission" date="2017-12" db="EMBL/GenBank/DDBJ databases">
        <title>Gene loss provides genomic basis for host adaptation in cereal stripe rust fungi.</title>
        <authorList>
            <person name="Xia C."/>
        </authorList>
    </citation>
    <scope>NUCLEOTIDE SEQUENCE [LARGE SCALE GENOMIC DNA]</scope>
    <source>
        <strain evidence="4 5">93TX-2</strain>
    </source>
</reference>
<dbReference type="PANTHER" id="PTHR13844">
    <property type="entry name" value="SWI/SNF-RELATED MATRIX-ASSOCIATED ACTIN-DEPENDENT REGULATOR OF CHROMATIN SUBFAMILY D"/>
    <property type="match status" value="1"/>
</dbReference>
<protein>
    <submittedName>
        <fullName evidence="4">Uncharacterized protein</fullName>
    </submittedName>
</protein>
<name>A0A2S4UXB2_9BASI</name>
<dbReference type="Proteomes" id="UP000238274">
    <property type="component" value="Unassembled WGS sequence"/>
</dbReference>
<feature type="compositionally biased region" description="Polar residues" evidence="1">
    <location>
        <begin position="78"/>
        <end position="88"/>
    </location>
</feature>
<dbReference type="InterPro" id="IPR014876">
    <property type="entry name" value="DEK_C"/>
</dbReference>
<dbReference type="InterPro" id="IPR003121">
    <property type="entry name" value="SWIB_MDM2_domain"/>
</dbReference>
<dbReference type="AlphaFoldDB" id="A0A2S4UXB2"/>
<dbReference type="PROSITE" id="PS51998">
    <property type="entry name" value="DEK_C"/>
    <property type="match status" value="1"/>
</dbReference>
<dbReference type="PROSITE" id="PS51925">
    <property type="entry name" value="SWIB_MDM2"/>
    <property type="match status" value="1"/>
</dbReference>
<feature type="region of interest" description="Disordered" evidence="1">
    <location>
        <begin position="78"/>
        <end position="206"/>
    </location>
</feature>
<keyword evidence="5" id="KW-1185">Reference proteome</keyword>
<dbReference type="SMART" id="SM00151">
    <property type="entry name" value="SWIB"/>
    <property type="match status" value="1"/>
</dbReference>
<dbReference type="Pfam" id="PF02201">
    <property type="entry name" value="SWIB"/>
    <property type="match status" value="1"/>
</dbReference>
<evidence type="ECO:0000313" key="4">
    <source>
        <dbReference type="EMBL" id="POW01871.1"/>
    </source>
</evidence>
<dbReference type="VEuPathDB" id="FungiDB:PSHT_12329"/>
<evidence type="ECO:0000259" key="3">
    <source>
        <dbReference type="PROSITE" id="PS51998"/>
    </source>
</evidence>
<feature type="domain" description="DM2" evidence="2">
    <location>
        <begin position="205"/>
        <end position="282"/>
    </location>
</feature>
<dbReference type="SUPFAM" id="SSF47592">
    <property type="entry name" value="SWIB/MDM2 domain"/>
    <property type="match status" value="1"/>
</dbReference>
<evidence type="ECO:0000313" key="5">
    <source>
        <dbReference type="Proteomes" id="UP000238274"/>
    </source>
</evidence>
<dbReference type="SUPFAM" id="SSF109715">
    <property type="entry name" value="DEK C-terminal domain"/>
    <property type="match status" value="1"/>
</dbReference>
<proteinExistence type="predicted"/>
<reference evidence="5" key="3">
    <citation type="journal article" date="2018" name="Mol. Plant Microbe Interact.">
        <title>Genome sequence resources for the wheat stripe rust pathogen (Puccinia striiformis f. sp. tritici) and the barley stripe rust pathogen (Puccinia striiformis f. sp. hordei).</title>
        <authorList>
            <person name="Xia C."/>
            <person name="Wang M."/>
            <person name="Yin C."/>
            <person name="Cornejo O.E."/>
            <person name="Hulbert S.H."/>
            <person name="Chen X."/>
        </authorList>
    </citation>
    <scope>NUCLEOTIDE SEQUENCE [LARGE SCALE GENOMIC DNA]</scope>
    <source>
        <strain evidence="5">93TX-2</strain>
    </source>
</reference>
<comment type="caution">
    <text evidence="4">The sequence shown here is derived from an EMBL/GenBank/DDBJ whole genome shotgun (WGS) entry which is preliminary data.</text>
</comment>
<feature type="compositionally biased region" description="Basic and acidic residues" evidence="1">
    <location>
        <begin position="182"/>
        <end position="198"/>
    </location>
</feature>
<dbReference type="InterPro" id="IPR036885">
    <property type="entry name" value="SWIB_MDM2_dom_sf"/>
</dbReference>
<evidence type="ECO:0000256" key="1">
    <source>
        <dbReference type="SAM" id="MobiDB-lite"/>
    </source>
</evidence>